<evidence type="ECO:0000313" key="4">
    <source>
        <dbReference type="Proteomes" id="UP000261231"/>
    </source>
</evidence>
<keyword evidence="1" id="KW-0238">DNA-binding</keyword>
<dbReference type="InterPro" id="IPR001387">
    <property type="entry name" value="Cro/C1-type_HTH"/>
</dbReference>
<feature type="domain" description="HTH cro/C1-type" evidence="2">
    <location>
        <begin position="15"/>
        <end position="65"/>
    </location>
</feature>
<dbReference type="AlphaFoldDB" id="A0A3E2XLD0"/>
<dbReference type="Proteomes" id="UP000261231">
    <property type="component" value="Unassembled WGS sequence"/>
</dbReference>
<dbReference type="RefSeq" id="WP_117540673.1">
    <property type="nucleotide sequence ID" value="NZ_JAQCWV010000025.1"/>
</dbReference>
<reference evidence="3 4" key="1">
    <citation type="submission" date="2018-08" db="EMBL/GenBank/DDBJ databases">
        <title>A genome reference for cultivated species of the human gut microbiota.</title>
        <authorList>
            <person name="Zou Y."/>
            <person name="Xue W."/>
            <person name="Luo G."/>
        </authorList>
    </citation>
    <scope>NUCLEOTIDE SEQUENCE [LARGE SCALE GENOMIC DNA]</scope>
    <source>
        <strain evidence="3 4">AM28-39</strain>
    </source>
</reference>
<dbReference type="EMBL" id="QVFD01000011">
    <property type="protein sequence ID" value="RGC45431.1"/>
    <property type="molecule type" value="Genomic_DNA"/>
</dbReference>
<name>A0A3E2XLD0_9FIRM</name>
<dbReference type="OrthoDB" id="9813662at2"/>
<gene>
    <name evidence="3" type="ORF">DW747_11240</name>
</gene>
<protein>
    <submittedName>
        <fullName evidence="3">XRE family transcriptional regulator</fullName>
    </submittedName>
</protein>
<dbReference type="SUPFAM" id="SSF47413">
    <property type="entry name" value="lambda repressor-like DNA-binding domains"/>
    <property type="match status" value="1"/>
</dbReference>
<sequence length="116" mass="13350">MNKIVLNRDRLICCRRKLGMSKQAAAKKMQLSQPAYLRYESGERTPSIHVIHYMANMLNTSVDYLIGKTDDPKPCSYVVNVSDNPELFAFIELYNFSNSATQKRLLTYIQKISNLI</sequence>
<dbReference type="Pfam" id="PF01381">
    <property type="entry name" value="HTH_3"/>
    <property type="match status" value="1"/>
</dbReference>
<dbReference type="InterPro" id="IPR010982">
    <property type="entry name" value="Lambda_DNA-bd_dom_sf"/>
</dbReference>
<accession>A0A3E2XLD0</accession>
<evidence type="ECO:0000256" key="1">
    <source>
        <dbReference type="ARBA" id="ARBA00023125"/>
    </source>
</evidence>
<dbReference type="Gene3D" id="1.10.260.40">
    <property type="entry name" value="lambda repressor-like DNA-binding domains"/>
    <property type="match status" value="1"/>
</dbReference>
<organism evidence="3 4">
    <name type="scientific">Coprococcus catus</name>
    <dbReference type="NCBI Taxonomy" id="116085"/>
    <lineage>
        <taxon>Bacteria</taxon>
        <taxon>Bacillati</taxon>
        <taxon>Bacillota</taxon>
        <taxon>Clostridia</taxon>
        <taxon>Lachnospirales</taxon>
        <taxon>Lachnospiraceae</taxon>
        <taxon>Coprococcus</taxon>
    </lineage>
</organism>
<dbReference type="PANTHER" id="PTHR46558">
    <property type="entry name" value="TRACRIPTIONAL REGULATORY PROTEIN-RELATED-RELATED"/>
    <property type="match status" value="1"/>
</dbReference>
<dbReference type="GO" id="GO:0003677">
    <property type="term" value="F:DNA binding"/>
    <property type="evidence" value="ECO:0007669"/>
    <property type="project" value="UniProtKB-KW"/>
</dbReference>
<evidence type="ECO:0000259" key="2">
    <source>
        <dbReference type="PROSITE" id="PS50943"/>
    </source>
</evidence>
<dbReference type="CDD" id="cd00093">
    <property type="entry name" value="HTH_XRE"/>
    <property type="match status" value="1"/>
</dbReference>
<comment type="caution">
    <text evidence="3">The sequence shown here is derived from an EMBL/GenBank/DDBJ whole genome shotgun (WGS) entry which is preliminary data.</text>
</comment>
<dbReference type="PROSITE" id="PS50943">
    <property type="entry name" value="HTH_CROC1"/>
    <property type="match status" value="1"/>
</dbReference>
<proteinExistence type="predicted"/>
<evidence type="ECO:0000313" key="3">
    <source>
        <dbReference type="EMBL" id="RGC45431.1"/>
    </source>
</evidence>
<keyword evidence="4" id="KW-1185">Reference proteome</keyword>
<dbReference type="PANTHER" id="PTHR46558:SF14">
    <property type="entry name" value="HTH-TYPE TRANSCRIPTIONAL REGULATOR ANSR"/>
    <property type="match status" value="1"/>
</dbReference>
<dbReference type="SMART" id="SM00530">
    <property type="entry name" value="HTH_XRE"/>
    <property type="match status" value="1"/>
</dbReference>